<gene>
    <name evidence="2" type="ORF">CFP56_041980</name>
</gene>
<organism evidence="2 3">
    <name type="scientific">Quercus suber</name>
    <name type="common">Cork oak</name>
    <dbReference type="NCBI Taxonomy" id="58331"/>
    <lineage>
        <taxon>Eukaryota</taxon>
        <taxon>Viridiplantae</taxon>
        <taxon>Streptophyta</taxon>
        <taxon>Embryophyta</taxon>
        <taxon>Tracheophyta</taxon>
        <taxon>Spermatophyta</taxon>
        <taxon>Magnoliopsida</taxon>
        <taxon>eudicotyledons</taxon>
        <taxon>Gunneridae</taxon>
        <taxon>Pentapetalae</taxon>
        <taxon>rosids</taxon>
        <taxon>fabids</taxon>
        <taxon>Fagales</taxon>
        <taxon>Fagaceae</taxon>
        <taxon>Quercus</taxon>
    </lineage>
</organism>
<proteinExistence type="predicted"/>
<sequence length="86" mass="9809">MYWKQLSPFDCDAEEATVVAVETLRLAPNKRSFSDHQPSGCIFSASRIYVLFCLTLYFSVFVNFFRHCDLVTFEDIADVTSLGEQA</sequence>
<accession>A0AAW0IUJ9</accession>
<keyword evidence="1" id="KW-0812">Transmembrane</keyword>
<reference evidence="2 3" key="1">
    <citation type="journal article" date="2018" name="Sci. Data">
        <title>The draft genome sequence of cork oak.</title>
        <authorList>
            <person name="Ramos A.M."/>
            <person name="Usie A."/>
            <person name="Barbosa P."/>
            <person name="Barros P.M."/>
            <person name="Capote T."/>
            <person name="Chaves I."/>
            <person name="Simoes F."/>
            <person name="Abreu I."/>
            <person name="Carrasquinho I."/>
            <person name="Faro C."/>
            <person name="Guimaraes J.B."/>
            <person name="Mendonca D."/>
            <person name="Nobrega F."/>
            <person name="Rodrigues L."/>
            <person name="Saibo N.J.M."/>
            <person name="Varela M.C."/>
            <person name="Egas C."/>
            <person name="Matos J."/>
            <person name="Miguel C.M."/>
            <person name="Oliveira M.M."/>
            <person name="Ricardo C.P."/>
            <person name="Goncalves S."/>
        </authorList>
    </citation>
    <scope>NUCLEOTIDE SEQUENCE [LARGE SCALE GENOMIC DNA]</scope>
    <source>
        <strain evidence="3">cv. HL8</strain>
    </source>
</reference>
<protein>
    <submittedName>
        <fullName evidence="2">Uncharacterized protein</fullName>
    </submittedName>
</protein>
<dbReference type="AlphaFoldDB" id="A0AAW0IUJ9"/>
<evidence type="ECO:0000313" key="3">
    <source>
        <dbReference type="Proteomes" id="UP000237347"/>
    </source>
</evidence>
<dbReference type="Proteomes" id="UP000237347">
    <property type="component" value="Unassembled WGS sequence"/>
</dbReference>
<keyword evidence="3" id="KW-1185">Reference proteome</keyword>
<name>A0AAW0IUJ9_QUESU</name>
<feature type="transmembrane region" description="Helical" evidence="1">
    <location>
        <begin position="48"/>
        <end position="65"/>
    </location>
</feature>
<keyword evidence="1" id="KW-1133">Transmembrane helix</keyword>
<evidence type="ECO:0000256" key="1">
    <source>
        <dbReference type="SAM" id="Phobius"/>
    </source>
</evidence>
<keyword evidence="1" id="KW-0472">Membrane</keyword>
<comment type="caution">
    <text evidence="2">The sequence shown here is derived from an EMBL/GenBank/DDBJ whole genome shotgun (WGS) entry which is preliminary data.</text>
</comment>
<dbReference type="EMBL" id="PKMF04000849">
    <property type="protein sequence ID" value="KAK7817995.1"/>
    <property type="molecule type" value="Genomic_DNA"/>
</dbReference>
<evidence type="ECO:0000313" key="2">
    <source>
        <dbReference type="EMBL" id="KAK7817995.1"/>
    </source>
</evidence>